<dbReference type="STRING" id="297318.BK138_05980"/>
<accession>A0A1R1F255</accession>
<dbReference type="Proteomes" id="UP000187172">
    <property type="component" value="Unassembled WGS sequence"/>
</dbReference>
<dbReference type="Pfam" id="PF00903">
    <property type="entry name" value="Glyoxalase"/>
    <property type="match status" value="1"/>
</dbReference>
<dbReference type="EMBL" id="MRTP01000001">
    <property type="protein sequence ID" value="OMF58110.1"/>
    <property type="molecule type" value="Genomic_DNA"/>
</dbReference>
<evidence type="ECO:0000313" key="2">
    <source>
        <dbReference type="EMBL" id="OMF58110.1"/>
    </source>
</evidence>
<dbReference type="InterPro" id="IPR037523">
    <property type="entry name" value="VOC_core"/>
</dbReference>
<protein>
    <recommendedName>
        <fullName evidence="1">VOC domain-containing protein</fullName>
    </recommendedName>
</protein>
<organism evidence="2 3">
    <name type="scientific">Paenibacillus rhizosphaerae</name>
    <dbReference type="NCBI Taxonomy" id="297318"/>
    <lineage>
        <taxon>Bacteria</taxon>
        <taxon>Bacillati</taxon>
        <taxon>Bacillota</taxon>
        <taxon>Bacilli</taxon>
        <taxon>Bacillales</taxon>
        <taxon>Paenibacillaceae</taxon>
        <taxon>Paenibacillus</taxon>
    </lineage>
</organism>
<proteinExistence type="predicted"/>
<dbReference type="RefSeq" id="WP_076167272.1">
    <property type="nucleotide sequence ID" value="NZ_MRTP01000001.1"/>
</dbReference>
<feature type="domain" description="VOC" evidence="1">
    <location>
        <begin position="17"/>
        <end position="160"/>
    </location>
</feature>
<keyword evidence="3" id="KW-1185">Reference proteome</keyword>
<dbReference type="InterPro" id="IPR004360">
    <property type="entry name" value="Glyas_Fos-R_dOase_dom"/>
</dbReference>
<evidence type="ECO:0000313" key="3">
    <source>
        <dbReference type="Proteomes" id="UP000187172"/>
    </source>
</evidence>
<sequence length="164" mass="18420">MGNIQTQSSAPDVRWQGFHHTALVTPDLDATIAFYVHTLGMEAGPVFSAAGKRGRHCFIKPGDTRSWGIHFFEYEEAVISQSSEEIKQLAADRNSSSLNRFLPGALQHVAFSLHSETDGMKLRKRLQELEVVMTDIYDQGLIRNFIFLDNNGIQLEAAWPKEEA</sequence>
<dbReference type="PROSITE" id="PS51819">
    <property type="entry name" value="VOC"/>
    <property type="match status" value="1"/>
</dbReference>
<dbReference type="InterPro" id="IPR029068">
    <property type="entry name" value="Glyas_Bleomycin-R_OHBP_Dase"/>
</dbReference>
<name>A0A1R1F255_9BACL</name>
<dbReference type="SUPFAM" id="SSF54593">
    <property type="entry name" value="Glyoxalase/Bleomycin resistance protein/Dihydroxybiphenyl dioxygenase"/>
    <property type="match status" value="1"/>
</dbReference>
<dbReference type="CDD" id="cd06587">
    <property type="entry name" value="VOC"/>
    <property type="match status" value="1"/>
</dbReference>
<evidence type="ECO:0000259" key="1">
    <source>
        <dbReference type="PROSITE" id="PS51819"/>
    </source>
</evidence>
<dbReference type="Gene3D" id="3.10.180.10">
    <property type="entry name" value="2,3-Dihydroxybiphenyl 1,2-Dioxygenase, domain 1"/>
    <property type="match status" value="1"/>
</dbReference>
<gene>
    <name evidence="2" type="ORF">BK138_05980</name>
</gene>
<comment type="caution">
    <text evidence="2">The sequence shown here is derived from an EMBL/GenBank/DDBJ whole genome shotgun (WGS) entry which is preliminary data.</text>
</comment>
<dbReference type="AlphaFoldDB" id="A0A1R1F255"/>
<reference evidence="2 3" key="1">
    <citation type="submission" date="2016-11" db="EMBL/GenBank/DDBJ databases">
        <title>Paenibacillus species isolates.</title>
        <authorList>
            <person name="Beno S.M."/>
        </authorList>
    </citation>
    <scope>NUCLEOTIDE SEQUENCE [LARGE SCALE GENOMIC DNA]</scope>
    <source>
        <strain evidence="2 3">FSL R5-0378</strain>
    </source>
</reference>